<protein>
    <recommendedName>
        <fullName evidence="2">Protein PB1-F2</fullName>
    </recommendedName>
</protein>
<evidence type="ECO:0000256" key="3">
    <source>
        <dbReference type="SAM" id="MobiDB-lite"/>
    </source>
</evidence>
<dbReference type="EMBL" id="MH791781">
    <property type="protein sequence ID" value="AYE19672.1"/>
    <property type="molecule type" value="Viral_cRNA"/>
</dbReference>
<reference evidence="7" key="1">
    <citation type="submission" date="2018-08" db="EMBL/GenBank/DDBJ databases">
        <authorList>
            <consortium name="Centers of Excellence for Influenza Research and Surveillance (CEIRS)"/>
            <person name="Barman S."/>
            <person name="Turner J.C."/>
            <person name="Hasan M.K."/>
            <person name="Akhtar S."/>
            <person name="Franks J."/>
            <person name="El-Shesheny R."/>
            <person name="Walker D."/>
            <person name="Seiler P."/>
            <person name="Friedman K."/>
            <person name="Kercher L."/>
            <person name="Kayali G."/>
            <person name="Jones-Engel L."/>
            <person name="McKenzie P."/>
            <person name="Krauss S."/>
            <person name="Webby R.J."/>
            <person name="Feeroz M.M."/>
            <person name="Webster R.G."/>
        </authorList>
    </citation>
    <scope>NUCLEOTIDE SEQUENCE</scope>
    <source>
        <strain evidence="7">A/chicken/Bangladesh/34322/2017</strain>
        <strain evidence="4">A/environment/Bangladesh/34095/2017</strain>
        <strain evidence="6">A/environment/Bangladesh/34574/2018</strain>
        <strain evidence="5">A/environment/Bangladesh/34578/2018</strain>
    </source>
</reference>
<organism evidence="7">
    <name type="scientific">Influenza A virus</name>
    <dbReference type="NCBI Taxonomy" id="11320"/>
    <lineage>
        <taxon>Viruses</taxon>
        <taxon>Riboviria</taxon>
        <taxon>Orthornavirae</taxon>
        <taxon>Negarnaviricota</taxon>
        <taxon>Polyploviricotina</taxon>
        <taxon>Insthoviricetes</taxon>
        <taxon>Articulavirales</taxon>
        <taxon>Orthomyxoviridae</taxon>
        <taxon>Alphainfluenzavirus</taxon>
        <taxon>Alphainfluenzavirus influenzae</taxon>
    </lineage>
</organism>
<dbReference type="EMBL" id="MH791933">
    <property type="protein sequence ID" value="AYE19888.1"/>
    <property type="molecule type" value="Viral_cRNA"/>
</dbReference>
<sequence length="57" mass="6828">MEQEQDTPWTQSIEHISTQRRGGGQQTQRLEHPNLIQLMGHYLRIMNLVVMHRQIVY</sequence>
<dbReference type="GO" id="GO:0044164">
    <property type="term" value="C:host cell cytosol"/>
    <property type="evidence" value="ECO:0007669"/>
    <property type="project" value="UniProtKB-SubCell"/>
</dbReference>
<evidence type="ECO:0000313" key="7">
    <source>
        <dbReference type="EMBL" id="AYE19888.1"/>
    </source>
</evidence>
<accession>A0A386N950</accession>
<dbReference type="EMBL" id="MN209421">
    <property type="protein sequence ID" value="QDP68738.1"/>
    <property type="molecule type" value="Viral_cRNA"/>
</dbReference>
<dbReference type="InterPro" id="IPR021045">
    <property type="entry name" value="Flu_proapoptotic_PB1-F2"/>
</dbReference>
<dbReference type="EMBL" id="MH791826">
    <property type="protein sequence ID" value="AYE19737.1"/>
    <property type="molecule type" value="Viral_cRNA"/>
</dbReference>
<dbReference type="Proteomes" id="UP001394971">
    <property type="component" value="Genome"/>
</dbReference>
<dbReference type="HAMAP" id="MF_04064">
    <property type="entry name" value="INFV_PB1F2"/>
    <property type="match status" value="1"/>
</dbReference>
<evidence type="ECO:0000256" key="2">
    <source>
        <dbReference type="HAMAP-Rule" id="MF_04064"/>
    </source>
</evidence>
<evidence type="ECO:0000313" key="4">
    <source>
        <dbReference type="EMBL" id="AYE19532.1"/>
    </source>
</evidence>
<evidence type="ECO:0000313" key="8">
    <source>
        <dbReference type="EMBL" id="QDP68738.1"/>
    </source>
</evidence>
<evidence type="ECO:0000256" key="1">
    <source>
        <dbReference type="ARBA" id="ARBA00023200"/>
    </source>
</evidence>
<gene>
    <name evidence="7" type="primary">PB1-F2</name>
    <name evidence="2" type="synonym">PB1</name>
</gene>
<keyword evidence="1 2" id="KW-1035">Host cytoplasm</keyword>
<feature type="compositionally biased region" description="Polar residues" evidence="3">
    <location>
        <begin position="1"/>
        <end position="16"/>
    </location>
</feature>
<evidence type="ECO:0000313" key="5">
    <source>
        <dbReference type="EMBL" id="AYE19672.1"/>
    </source>
</evidence>
<evidence type="ECO:0000313" key="6">
    <source>
        <dbReference type="EMBL" id="AYE19737.1"/>
    </source>
</evidence>
<feature type="region of interest" description="Disordered" evidence="3">
    <location>
        <begin position="1"/>
        <end position="29"/>
    </location>
</feature>
<comment type="subcellular location">
    <subcellularLocation>
        <location evidence="2">Host nucleus</location>
    </subcellularLocation>
    <subcellularLocation>
        <location evidence="2">Host cytoplasm</location>
        <location evidence="2">Host cytosol</location>
    </subcellularLocation>
</comment>
<keyword evidence="2" id="KW-1048">Host nucleus</keyword>
<proteinExistence type="inferred from homology"/>
<dbReference type="Pfam" id="PF11986">
    <property type="entry name" value="PB1-F2"/>
    <property type="match status" value="1"/>
</dbReference>
<comment type="similarity">
    <text evidence="2">Belongs to the influenza viruses PB1-F2 family.</text>
</comment>
<dbReference type="EMBL" id="MH791681">
    <property type="protein sequence ID" value="AYE19532.1"/>
    <property type="molecule type" value="Viral_cRNA"/>
</dbReference>
<comment type="function">
    <text evidence="2">May play an important role in promoting lung pathology in both primary viral infection and secondary bacterial infection.</text>
</comment>
<name>A0A386N950_9INFA</name>
<dbReference type="GO" id="GO:0042025">
    <property type="term" value="C:host cell nucleus"/>
    <property type="evidence" value="ECO:0007669"/>
    <property type="project" value="UniProtKB-SubCell"/>
</dbReference>
<dbReference type="GO" id="GO:0016020">
    <property type="term" value="C:membrane"/>
    <property type="evidence" value="ECO:0007669"/>
    <property type="project" value="UniProtKB-UniRule"/>
</dbReference>
<reference evidence="8" key="2">
    <citation type="submission" date="2019-07" db="EMBL/GenBank/DDBJ databases">
        <authorList>
            <person name="Barman S."/>
            <person name="Turner J.C."/>
            <person name="Kamrul Hasan M."/>
            <person name="Akhtar S."/>
            <person name="Franks J."/>
            <person name="El-Shesheny R."/>
            <person name="Walker D."/>
            <person name="Seiler P."/>
            <person name="Friedman K."/>
            <person name="Kercher L."/>
            <person name="McKenzie P."/>
            <person name="Webby R.J."/>
            <person name="Feeroz M.M."/>
            <person name="Webster R.G."/>
        </authorList>
    </citation>
    <scope>NUCLEOTIDE SEQUENCE</scope>
    <source>
        <strain evidence="8">A/quail/Bangladesh/35929/2018</strain>
    </source>
</reference>